<gene>
    <name evidence="2" type="ORF">ACFPIE_17545</name>
</gene>
<evidence type="ECO:0000313" key="2">
    <source>
        <dbReference type="EMBL" id="MFC5345722.1"/>
    </source>
</evidence>
<reference evidence="3" key="1">
    <citation type="journal article" date="2019" name="Int. J. Syst. Evol. Microbiol.">
        <title>The Global Catalogue of Microorganisms (GCM) 10K type strain sequencing project: providing services to taxonomists for standard genome sequencing and annotation.</title>
        <authorList>
            <consortium name="The Broad Institute Genomics Platform"/>
            <consortium name="The Broad Institute Genome Sequencing Center for Infectious Disease"/>
            <person name="Wu L."/>
            <person name="Ma J."/>
        </authorList>
    </citation>
    <scope>NUCLEOTIDE SEQUENCE [LARGE SCALE GENOMIC DNA]</scope>
    <source>
        <strain evidence="3">JCM 12125</strain>
    </source>
</reference>
<dbReference type="EMBL" id="JBHSLF010000053">
    <property type="protein sequence ID" value="MFC5345722.1"/>
    <property type="molecule type" value="Genomic_DNA"/>
</dbReference>
<proteinExistence type="predicted"/>
<accession>A0ABW0FY74</accession>
<evidence type="ECO:0000256" key="1">
    <source>
        <dbReference type="SAM" id="SignalP"/>
    </source>
</evidence>
<sequence length="189" mass="20273">MMLFALISLAATPMQSAAVPYSAQVYQAPVVRPFEPPSNFGRVVEEGDGGGDRPLRVIRAPVSVENYERSYEHAPSRSENAYDAGVDNAERNMDSRMGPLDGRWRLKDAEGRTLMTVSLMDQGEAKPLEGAYRTADSAAEVGPLTGAERSAGALTLEMSGARVALSPTGEGWTGTLSQNGRERAVTLVR</sequence>
<dbReference type="Proteomes" id="UP001596152">
    <property type="component" value="Unassembled WGS sequence"/>
</dbReference>
<name>A0ABW0FY74_9CAUL</name>
<evidence type="ECO:0000313" key="3">
    <source>
        <dbReference type="Proteomes" id="UP001596152"/>
    </source>
</evidence>
<protein>
    <recommendedName>
        <fullName evidence="4">Secreted protein</fullName>
    </recommendedName>
</protein>
<evidence type="ECO:0008006" key="4">
    <source>
        <dbReference type="Google" id="ProtNLM"/>
    </source>
</evidence>
<comment type="caution">
    <text evidence="2">The sequence shown here is derived from an EMBL/GenBank/DDBJ whole genome shotgun (WGS) entry which is preliminary data.</text>
</comment>
<feature type="chain" id="PRO_5047539966" description="Secreted protein" evidence="1">
    <location>
        <begin position="18"/>
        <end position="189"/>
    </location>
</feature>
<keyword evidence="3" id="KW-1185">Reference proteome</keyword>
<dbReference type="RefSeq" id="WP_374037775.1">
    <property type="nucleotide sequence ID" value="NZ_CP169082.1"/>
</dbReference>
<organism evidence="2 3">
    <name type="scientific">Brevundimonas staleyi</name>
    <dbReference type="NCBI Taxonomy" id="74326"/>
    <lineage>
        <taxon>Bacteria</taxon>
        <taxon>Pseudomonadati</taxon>
        <taxon>Pseudomonadota</taxon>
        <taxon>Alphaproteobacteria</taxon>
        <taxon>Caulobacterales</taxon>
        <taxon>Caulobacteraceae</taxon>
        <taxon>Brevundimonas</taxon>
    </lineage>
</organism>
<feature type="signal peptide" evidence="1">
    <location>
        <begin position="1"/>
        <end position="17"/>
    </location>
</feature>
<keyword evidence="1" id="KW-0732">Signal</keyword>